<keyword evidence="2" id="KW-1185">Reference proteome</keyword>
<dbReference type="AlphaFoldDB" id="A0A150KZC9"/>
<evidence type="ECO:0000313" key="2">
    <source>
        <dbReference type="Proteomes" id="UP000075666"/>
    </source>
</evidence>
<proteinExistence type="predicted"/>
<dbReference type="EMBL" id="LQYN01000056">
    <property type="protein sequence ID" value="KYD05447.1"/>
    <property type="molecule type" value="Genomic_DNA"/>
</dbReference>
<name>A0A150KZC9_9BACI</name>
<protein>
    <submittedName>
        <fullName evidence="1">Uncharacterized protein</fullName>
    </submittedName>
</protein>
<evidence type="ECO:0000313" key="1">
    <source>
        <dbReference type="EMBL" id="KYD05447.1"/>
    </source>
</evidence>
<reference evidence="1 2" key="1">
    <citation type="submission" date="2016-01" db="EMBL/GenBank/DDBJ databases">
        <title>Genome Sequences of Twelve Sporeforming Bacillus Species Isolated from Foods.</title>
        <authorList>
            <person name="Berendsen E.M."/>
            <person name="Wells-Bennik M.H."/>
            <person name="Krawcyk A.O."/>
            <person name="De Jong A."/>
            <person name="Holsappel S."/>
            <person name="Eijlander R.T."/>
            <person name="Kuipers O.P."/>
        </authorList>
    </citation>
    <scope>NUCLEOTIDE SEQUENCE [LARGE SCALE GENOMIC DNA]</scope>
    <source>
        <strain evidence="1 2">B4102</strain>
    </source>
</reference>
<gene>
    <name evidence="1" type="ORF">B4102_3171</name>
</gene>
<organism evidence="1 2">
    <name type="scientific">Heyndrickxia sporothermodurans</name>
    <dbReference type="NCBI Taxonomy" id="46224"/>
    <lineage>
        <taxon>Bacteria</taxon>
        <taxon>Bacillati</taxon>
        <taxon>Bacillota</taxon>
        <taxon>Bacilli</taxon>
        <taxon>Bacillales</taxon>
        <taxon>Bacillaceae</taxon>
        <taxon>Heyndrickxia</taxon>
    </lineage>
</organism>
<dbReference type="Proteomes" id="UP000075666">
    <property type="component" value="Unassembled WGS sequence"/>
</dbReference>
<accession>A0A150KZC9</accession>
<comment type="caution">
    <text evidence="1">The sequence shown here is derived from an EMBL/GenBank/DDBJ whole genome shotgun (WGS) entry which is preliminary data.</text>
</comment>
<dbReference type="PATRIC" id="fig|46224.3.peg.3145"/>
<dbReference type="RefSeq" id="WP_235598326.1">
    <property type="nucleotide sequence ID" value="NZ_LQYN01000056.1"/>
</dbReference>
<sequence length="58" mass="6256">MPGPIHHPAIGQSPAEQSVGIDEDFPLLDHKKNGLLSIRQSPIGFDVPGCRKIAILML</sequence>